<dbReference type="Proteomes" id="UP000324091">
    <property type="component" value="Chromosome 20"/>
</dbReference>
<comment type="caution">
    <text evidence="2">The sequence shown here is derived from an EMBL/GenBank/DDBJ whole genome shotgun (WGS) entry which is preliminary data.</text>
</comment>
<sequence length="89" mass="10006">MCAPFSRRVRLLAPAQTEEKRLRSGGEGNQQPWRALQDARGFSESPSERSGTVGRTTKTPVVQLPASRFAQEAQIHSKKKTRTKKKKRS</sequence>
<accession>A0A5C6NIY9</accession>
<protein>
    <submittedName>
        <fullName evidence="2">Uncharacterized protein</fullName>
    </submittedName>
</protein>
<organism evidence="2 3">
    <name type="scientific">Takifugu flavidus</name>
    <name type="common">sansaifugu</name>
    <dbReference type="NCBI Taxonomy" id="433684"/>
    <lineage>
        <taxon>Eukaryota</taxon>
        <taxon>Metazoa</taxon>
        <taxon>Chordata</taxon>
        <taxon>Craniata</taxon>
        <taxon>Vertebrata</taxon>
        <taxon>Euteleostomi</taxon>
        <taxon>Actinopterygii</taxon>
        <taxon>Neopterygii</taxon>
        <taxon>Teleostei</taxon>
        <taxon>Neoteleostei</taxon>
        <taxon>Acanthomorphata</taxon>
        <taxon>Eupercaria</taxon>
        <taxon>Tetraodontiformes</taxon>
        <taxon>Tetradontoidea</taxon>
        <taxon>Tetraodontidae</taxon>
        <taxon>Takifugu</taxon>
    </lineage>
</organism>
<proteinExistence type="predicted"/>
<dbReference type="AlphaFoldDB" id="A0A5C6NIY9"/>
<evidence type="ECO:0000313" key="2">
    <source>
        <dbReference type="EMBL" id="TWW66708.1"/>
    </source>
</evidence>
<gene>
    <name evidence="2" type="ORF">D4764_20G0007400</name>
</gene>
<name>A0A5C6NIY9_9TELE</name>
<dbReference type="EMBL" id="RHFK02000013">
    <property type="protein sequence ID" value="TWW66708.1"/>
    <property type="molecule type" value="Genomic_DNA"/>
</dbReference>
<feature type="compositionally biased region" description="Polar residues" evidence="1">
    <location>
        <begin position="44"/>
        <end position="60"/>
    </location>
</feature>
<evidence type="ECO:0000313" key="3">
    <source>
        <dbReference type="Proteomes" id="UP000324091"/>
    </source>
</evidence>
<reference evidence="2 3" key="1">
    <citation type="submission" date="2019-04" db="EMBL/GenBank/DDBJ databases">
        <title>Chromosome genome assembly for Takifugu flavidus.</title>
        <authorList>
            <person name="Xiao S."/>
        </authorList>
    </citation>
    <scope>NUCLEOTIDE SEQUENCE [LARGE SCALE GENOMIC DNA]</scope>
    <source>
        <strain evidence="2">HTHZ2018</strain>
        <tissue evidence="2">Muscle</tissue>
    </source>
</reference>
<evidence type="ECO:0000256" key="1">
    <source>
        <dbReference type="SAM" id="MobiDB-lite"/>
    </source>
</evidence>
<feature type="region of interest" description="Disordered" evidence="1">
    <location>
        <begin position="16"/>
        <end position="89"/>
    </location>
</feature>
<feature type="compositionally biased region" description="Basic residues" evidence="1">
    <location>
        <begin position="76"/>
        <end position="89"/>
    </location>
</feature>
<keyword evidence="3" id="KW-1185">Reference proteome</keyword>